<protein>
    <recommendedName>
        <fullName evidence="3">Aminoglycoside phosphotransferase domain-containing protein</fullName>
    </recommendedName>
</protein>
<evidence type="ECO:0000313" key="1">
    <source>
        <dbReference type="EMBL" id="OCF58142.1"/>
    </source>
</evidence>
<dbReference type="OrthoDB" id="2564497at2759"/>
<accession>A0A1B9IRG6</accession>
<dbReference type="SUPFAM" id="SSF56112">
    <property type="entry name" value="Protein kinase-like (PK-like)"/>
    <property type="match status" value="1"/>
</dbReference>
<dbReference type="AlphaFoldDB" id="A0A1B9IRG6"/>
<sequence>MKFRGSCNFHIKIDLEDTASLILRIRRRAAHKYPDEPLRLNLMSEVATNHALSRADVAVPFAYPGPKDSKLHPRLIYCYQDWLPGDTWRPFSSIATCHSPPDDKSSRHINSIVEWFLSMEKCSFDKVGSLCSDHFDHQDIVVGPLIERHPVYTVPPYLQGPFNTAKERWLAAIDSRVTLVLSHKHCSSQTEVKYYLALKAARELVQNCQELDDTGPFYIKHDDDRFDRIKAGEDGQVTGILDWEWAYTTNKEEAFAAPSGFVSAEYVKGNNDSLSPREIAMIDAYTLRDRPDLADHVRKGRKYHRLVHSLKSSAINIKRFNALERAFLDLPDSYFDQSQTLDEWVETLRRSTSTMRA</sequence>
<evidence type="ECO:0000313" key="2">
    <source>
        <dbReference type="Proteomes" id="UP000092583"/>
    </source>
</evidence>
<dbReference type="PANTHER" id="PTHR21310:SF15">
    <property type="entry name" value="AMINOGLYCOSIDE PHOSPHOTRANSFERASE DOMAIN-CONTAINING PROTEIN"/>
    <property type="match status" value="1"/>
</dbReference>
<reference evidence="2" key="2">
    <citation type="submission" date="2013-12" db="EMBL/GenBank/DDBJ databases">
        <title>Evolution of pathogenesis and genome organization in the Tremellales.</title>
        <authorList>
            <person name="Cuomo C."/>
            <person name="Litvintseva A."/>
            <person name="Heitman J."/>
            <person name="Chen Y."/>
            <person name="Sun S."/>
            <person name="Springer D."/>
            <person name="Dromer F."/>
            <person name="Young S."/>
            <person name="Zeng Q."/>
            <person name="Chapman S."/>
            <person name="Gujja S."/>
            <person name="Saif S."/>
            <person name="Birren B."/>
        </authorList>
    </citation>
    <scope>NUCLEOTIDE SEQUENCE [LARGE SCALE GENOMIC DNA]</scope>
    <source>
        <strain evidence="2">CBS 10435</strain>
    </source>
</reference>
<dbReference type="EMBL" id="KI669462">
    <property type="protein sequence ID" value="OCF58142.1"/>
    <property type="molecule type" value="Genomic_DNA"/>
</dbReference>
<dbReference type="InterPro" id="IPR011009">
    <property type="entry name" value="Kinase-like_dom_sf"/>
</dbReference>
<proteinExistence type="predicted"/>
<evidence type="ECO:0008006" key="3">
    <source>
        <dbReference type="Google" id="ProtNLM"/>
    </source>
</evidence>
<dbReference type="PANTHER" id="PTHR21310">
    <property type="entry name" value="AMINOGLYCOSIDE PHOSPHOTRANSFERASE-RELATED-RELATED"/>
    <property type="match status" value="1"/>
</dbReference>
<organism evidence="1 2">
    <name type="scientific">Kwoniella mangroviensis CBS 10435</name>
    <dbReference type="NCBI Taxonomy" id="1331196"/>
    <lineage>
        <taxon>Eukaryota</taxon>
        <taxon>Fungi</taxon>
        <taxon>Dikarya</taxon>
        <taxon>Basidiomycota</taxon>
        <taxon>Agaricomycotina</taxon>
        <taxon>Tremellomycetes</taxon>
        <taxon>Tremellales</taxon>
        <taxon>Cryptococcaceae</taxon>
        <taxon>Kwoniella</taxon>
    </lineage>
</organism>
<reference evidence="1 2" key="1">
    <citation type="submission" date="2013-07" db="EMBL/GenBank/DDBJ databases">
        <title>The Genome Sequence of Kwoniella mangroviensis CBS10435.</title>
        <authorList>
            <consortium name="The Broad Institute Genome Sequencing Platform"/>
            <person name="Cuomo C."/>
            <person name="Litvintseva A."/>
            <person name="Chen Y."/>
            <person name="Heitman J."/>
            <person name="Sun S."/>
            <person name="Springer D."/>
            <person name="Dromer F."/>
            <person name="Young S.K."/>
            <person name="Zeng Q."/>
            <person name="Gargeya S."/>
            <person name="Fitzgerald M."/>
            <person name="Abouelleil A."/>
            <person name="Alvarado L."/>
            <person name="Berlin A.M."/>
            <person name="Chapman S.B."/>
            <person name="Dewar J."/>
            <person name="Goldberg J."/>
            <person name="Griggs A."/>
            <person name="Gujja S."/>
            <person name="Hansen M."/>
            <person name="Howarth C."/>
            <person name="Imamovic A."/>
            <person name="Larimer J."/>
            <person name="McCowan C."/>
            <person name="Murphy C."/>
            <person name="Pearson M."/>
            <person name="Priest M."/>
            <person name="Roberts A."/>
            <person name="Saif S."/>
            <person name="Shea T."/>
            <person name="Sykes S."/>
            <person name="Wortman J."/>
            <person name="Nusbaum C."/>
            <person name="Birren B."/>
        </authorList>
    </citation>
    <scope>NUCLEOTIDE SEQUENCE [LARGE SCALE GENOMIC DNA]</scope>
    <source>
        <strain evidence="1 2">CBS 10435</strain>
    </source>
</reference>
<gene>
    <name evidence="1" type="ORF">L486_04172</name>
</gene>
<name>A0A1B9IRG6_9TREE</name>
<dbReference type="Proteomes" id="UP000092583">
    <property type="component" value="Unassembled WGS sequence"/>
</dbReference>
<keyword evidence="2" id="KW-1185">Reference proteome</keyword>
<dbReference type="STRING" id="1331196.A0A1B9IRG6"/>
<dbReference type="InterPro" id="IPR051678">
    <property type="entry name" value="AGP_Transferase"/>
</dbReference>